<dbReference type="EMBL" id="FJOG01000014">
    <property type="protein sequence ID" value="CZR59765.1"/>
    <property type="molecule type" value="Genomic_DNA"/>
</dbReference>
<keyword evidence="3" id="KW-1185">Reference proteome</keyword>
<dbReference type="Proteomes" id="UP000184330">
    <property type="component" value="Unassembled WGS sequence"/>
</dbReference>
<organism evidence="2 3">
    <name type="scientific">Phialocephala subalpina</name>
    <dbReference type="NCBI Taxonomy" id="576137"/>
    <lineage>
        <taxon>Eukaryota</taxon>
        <taxon>Fungi</taxon>
        <taxon>Dikarya</taxon>
        <taxon>Ascomycota</taxon>
        <taxon>Pezizomycotina</taxon>
        <taxon>Leotiomycetes</taxon>
        <taxon>Helotiales</taxon>
        <taxon>Mollisiaceae</taxon>
        <taxon>Phialocephala</taxon>
        <taxon>Phialocephala fortinii species complex</taxon>
    </lineage>
</organism>
<evidence type="ECO:0000313" key="2">
    <source>
        <dbReference type="EMBL" id="CZR59765.1"/>
    </source>
</evidence>
<dbReference type="InterPro" id="IPR036047">
    <property type="entry name" value="F-box-like_dom_sf"/>
</dbReference>
<name>A0A1L7X417_9HELO</name>
<feature type="compositionally biased region" description="Polar residues" evidence="1">
    <location>
        <begin position="46"/>
        <end position="58"/>
    </location>
</feature>
<gene>
    <name evidence="2" type="ORF">PAC_09659</name>
</gene>
<accession>A0A1L7X417</accession>
<proteinExistence type="predicted"/>
<sequence length="218" mass="24823">MVSRLRLPFEDVLINPELWSNLESDISLTSLAVAIEEVGANNNASINESDCAQNGTQTEKNKNSTAGKDEPVVIPVASAEGTTSPRPFIEFPAEIHLKIFDLLCPVNSTCFGLTCKKFYQIHRSYHGTVPLLLRSSSLGANQDGRRLGSRIRGFFDRKLHFNKKELGKYVTQKRAQELRDERWKNRDMSVDTNRMSYMQRNRYLAGFQSDDSDWDEDE</sequence>
<feature type="compositionally biased region" description="Basic and acidic residues" evidence="1">
    <location>
        <begin position="59"/>
        <end position="68"/>
    </location>
</feature>
<dbReference type="SUPFAM" id="SSF81383">
    <property type="entry name" value="F-box domain"/>
    <property type="match status" value="1"/>
</dbReference>
<evidence type="ECO:0000313" key="3">
    <source>
        <dbReference type="Proteomes" id="UP000184330"/>
    </source>
</evidence>
<feature type="region of interest" description="Disordered" evidence="1">
    <location>
        <begin position="46"/>
        <end position="68"/>
    </location>
</feature>
<protein>
    <recommendedName>
        <fullName evidence="4">F-box domain-containing protein</fullName>
    </recommendedName>
</protein>
<reference evidence="2 3" key="1">
    <citation type="submission" date="2016-03" db="EMBL/GenBank/DDBJ databases">
        <authorList>
            <person name="Ploux O."/>
        </authorList>
    </citation>
    <scope>NUCLEOTIDE SEQUENCE [LARGE SCALE GENOMIC DNA]</scope>
    <source>
        <strain evidence="2 3">UAMH 11012</strain>
    </source>
</reference>
<dbReference type="AlphaFoldDB" id="A0A1L7X417"/>
<evidence type="ECO:0000256" key="1">
    <source>
        <dbReference type="SAM" id="MobiDB-lite"/>
    </source>
</evidence>
<dbReference type="OrthoDB" id="3564693at2759"/>
<evidence type="ECO:0008006" key="4">
    <source>
        <dbReference type="Google" id="ProtNLM"/>
    </source>
</evidence>